<dbReference type="SUPFAM" id="SSF55666">
    <property type="entry name" value="Ribonuclease PH domain 2-like"/>
    <property type="match status" value="1"/>
</dbReference>
<proteinExistence type="predicted"/>
<dbReference type="GO" id="GO:0000965">
    <property type="term" value="P:mitochondrial RNA 3'-end processing"/>
    <property type="evidence" value="ECO:0007669"/>
    <property type="project" value="TreeGrafter"/>
</dbReference>
<dbReference type="Proteomes" id="UP001141552">
    <property type="component" value="Unassembled WGS sequence"/>
</dbReference>
<dbReference type="AlphaFoldDB" id="A0A9Q0F159"/>
<dbReference type="InterPro" id="IPR012162">
    <property type="entry name" value="PNPase"/>
</dbReference>
<dbReference type="GO" id="GO:0009570">
    <property type="term" value="C:chloroplast stroma"/>
    <property type="evidence" value="ECO:0007669"/>
    <property type="project" value="TreeGrafter"/>
</dbReference>
<dbReference type="InterPro" id="IPR036345">
    <property type="entry name" value="ExoRNase_PH_dom2_sf"/>
</dbReference>
<name>A0A9Q0F159_9ROSI</name>
<reference evidence="1" key="2">
    <citation type="journal article" date="2023" name="Plants (Basel)">
        <title>Annotation of the Turnera subulata (Passifloraceae) Draft Genome Reveals the S-Locus Evolved after the Divergence of Turneroideae from Passifloroideae in a Stepwise Manner.</title>
        <authorList>
            <person name="Henning P.M."/>
            <person name="Roalson E.H."/>
            <person name="Mir W."/>
            <person name="McCubbin A.G."/>
            <person name="Shore J.S."/>
        </authorList>
    </citation>
    <scope>NUCLEOTIDE SEQUENCE</scope>
    <source>
        <strain evidence="1">F60SS</strain>
    </source>
</reference>
<gene>
    <name evidence="1" type="ORF">Tsubulata_000382</name>
</gene>
<dbReference type="GO" id="GO:0000958">
    <property type="term" value="P:mitochondrial mRNA catabolic process"/>
    <property type="evidence" value="ECO:0007669"/>
    <property type="project" value="TreeGrafter"/>
</dbReference>
<dbReference type="Gene3D" id="3.30.230.70">
    <property type="entry name" value="GHMP Kinase, N-terminal domain"/>
    <property type="match status" value="1"/>
</dbReference>
<protein>
    <submittedName>
        <fullName evidence="1">Uncharacterized protein</fullName>
    </submittedName>
</protein>
<evidence type="ECO:0000313" key="1">
    <source>
        <dbReference type="EMBL" id="KAJ4823009.1"/>
    </source>
</evidence>
<dbReference type="GO" id="GO:0005739">
    <property type="term" value="C:mitochondrion"/>
    <property type="evidence" value="ECO:0007669"/>
    <property type="project" value="TreeGrafter"/>
</dbReference>
<dbReference type="OrthoDB" id="437922at2759"/>
<keyword evidence="2" id="KW-1185">Reference proteome</keyword>
<dbReference type="PANTHER" id="PTHR11252">
    <property type="entry name" value="POLYRIBONUCLEOTIDE NUCLEOTIDYLTRANSFERASE"/>
    <property type="match status" value="1"/>
</dbReference>
<sequence length="153" mass="16535">MHLSASPSSSPSPLPPFARPDAEERAGIFLSVLSYDGVHSSDSLVVTAAGIALALSEVPNTQAVEGVRICLVNPTTKEIEESELDMLLAGTRNAILMIREQPQKFAGKNGGLLQEDLQRLTMIGFHAMQRANSTLEDFSKNHASSRVFKKKCV</sequence>
<dbReference type="GO" id="GO:0005829">
    <property type="term" value="C:cytosol"/>
    <property type="evidence" value="ECO:0007669"/>
    <property type="project" value="TreeGrafter"/>
</dbReference>
<comment type="caution">
    <text evidence="1">The sequence shown here is derived from an EMBL/GenBank/DDBJ whole genome shotgun (WGS) entry which is preliminary data.</text>
</comment>
<evidence type="ECO:0000313" key="2">
    <source>
        <dbReference type="Proteomes" id="UP001141552"/>
    </source>
</evidence>
<dbReference type="PANTHER" id="PTHR11252:SF0">
    <property type="entry name" value="POLYRIBONUCLEOTIDE NUCLEOTIDYLTRANSFERASE 1, MITOCHONDRIAL"/>
    <property type="match status" value="1"/>
</dbReference>
<dbReference type="GO" id="GO:0003723">
    <property type="term" value="F:RNA binding"/>
    <property type="evidence" value="ECO:0007669"/>
    <property type="project" value="InterPro"/>
</dbReference>
<dbReference type="GO" id="GO:0004654">
    <property type="term" value="F:polyribonucleotide nucleotidyltransferase activity"/>
    <property type="evidence" value="ECO:0007669"/>
    <property type="project" value="InterPro"/>
</dbReference>
<dbReference type="InterPro" id="IPR027408">
    <property type="entry name" value="PNPase/RNase_PH_dom_sf"/>
</dbReference>
<dbReference type="EMBL" id="JAKUCV010007537">
    <property type="protein sequence ID" value="KAJ4823009.1"/>
    <property type="molecule type" value="Genomic_DNA"/>
</dbReference>
<reference evidence="1" key="1">
    <citation type="submission" date="2022-02" db="EMBL/GenBank/DDBJ databases">
        <authorList>
            <person name="Henning P.M."/>
            <person name="McCubbin A.G."/>
            <person name="Shore J.S."/>
        </authorList>
    </citation>
    <scope>NUCLEOTIDE SEQUENCE</scope>
    <source>
        <strain evidence="1">F60SS</strain>
        <tissue evidence="1">Leaves</tissue>
    </source>
</reference>
<dbReference type="GO" id="GO:0000175">
    <property type="term" value="F:3'-5'-RNA exonuclease activity"/>
    <property type="evidence" value="ECO:0007669"/>
    <property type="project" value="TreeGrafter"/>
</dbReference>
<organism evidence="1 2">
    <name type="scientific">Turnera subulata</name>
    <dbReference type="NCBI Taxonomy" id="218843"/>
    <lineage>
        <taxon>Eukaryota</taxon>
        <taxon>Viridiplantae</taxon>
        <taxon>Streptophyta</taxon>
        <taxon>Embryophyta</taxon>
        <taxon>Tracheophyta</taxon>
        <taxon>Spermatophyta</taxon>
        <taxon>Magnoliopsida</taxon>
        <taxon>eudicotyledons</taxon>
        <taxon>Gunneridae</taxon>
        <taxon>Pentapetalae</taxon>
        <taxon>rosids</taxon>
        <taxon>fabids</taxon>
        <taxon>Malpighiales</taxon>
        <taxon>Passifloraceae</taxon>
        <taxon>Turnera</taxon>
    </lineage>
</organism>
<accession>A0A9Q0F159</accession>